<evidence type="ECO:0000256" key="1">
    <source>
        <dbReference type="ARBA" id="ARBA00007430"/>
    </source>
</evidence>
<keyword evidence="6" id="KW-1185">Reference proteome</keyword>
<comment type="caution">
    <text evidence="5">The sequence shown here is derived from an EMBL/GenBank/DDBJ whole genome shotgun (WGS) entry which is preliminary data.</text>
</comment>
<keyword evidence="3" id="KW-1133">Transmembrane helix</keyword>
<feature type="transmembrane region" description="Helical" evidence="3">
    <location>
        <begin position="9"/>
        <end position="28"/>
    </location>
</feature>
<dbReference type="PANTHER" id="PTHR43318">
    <property type="entry name" value="UDP-N-ACETYLGLUCOSAMINE 4,6-DEHYDRATASE"/>
    <property type="match status" value="1"/>
</dbReference>
<evidence type="ECO:0000313" key="5">
    <source>
        <dbReference type="EMBL" id="TCK18111.1"/>
    </source>
</evidence>
<keyword evidence="3" id="KW-0472">Membrane</keyword>
<dbReference type="CDD" id="cd05237">
    <property type="entry name" value="UDP_invert_4-6DH_SDR_e"/>
    <property type="match status" value="1"/>
</dbReference>
<dbReference type="RefSeq" id="WP_132971937.1">
    <property type="nucleotide sequence ID" value="NZ_SMFX01000001.1"/>
</dbReference>
<dbReference type="Pfam" id="PF02719">
    <property type="entry name" value="Polysacc_synt_2"/>
    <property type="match status" value="1"/>
</dbReference>
<comment type="similarity">
    <text evidence="1">Belongs to the polysaccharide synthase family.</text>
</comment>
<dbReference type="PANTHER" id="PTHR43318:SF1">
    <property type="entry name" value="POLYSACCHARIDE BIOSYNTHESIS PROTEIN EPSC-RELATED"/>
    <property type="match status" value="1"/>
</dbReference>
<proteinExistence type="inferred from homology"/>
<feature type="region of interest" description="Disordered" evidence="2">
    <location>
        <begin position="612"/>
        <end position="634"/>
    </location>
</feature>
<evidence type="ECO:0000256" key="2">
    <source>
        <dbReference type="SAM" id="MobiDB-lite"/>
    </source>
</evidence>
<dbReference type="InterPro" id="IPR003869">
    <property type="entry name" value="Polysac_CapD-like"/>
</dbReference>
<dbReference type="Proteomes" id="UP000295707">
    <property type="component" value="Unassembled WGS sequence"/>
</dbReference>
<dbReference type="AlphaFoldDB" id="A0A4R1HBY1"/>
<dbReference type="SUPFAM" id="SSF51735">
    <property type="entry name" value="NAD(P)-binding Rossmann-fold domains"/>
    <property type="match status" value="2"/>
</dbReference>
<dbReference type="EMBL" id="SMFX01000001">
    <property type="protein sequence ID" value="TCK18111.1"/>
    <property type="molecule type" value="Genomic_DNA"/>
</dbReference>
<feature type="transmembrane region" description="Helical" evidence="3">
    <location>
        <begin position="83"/>
        <end position="101"/>
    </location>
</feature>
<evidence type="ECO:0000313" key="6">
    <source>
        <dbReference type="Proteomes" id="UP000295707"/>
    </source>
</evidence>
<dbReference type="InterPro" id="IPR051203">
    <property type="entry name" value="Polysaccharide_Synthase-Rel"/>
</dbReference>
<evidence type="ECO:0000256" key="3">
    <source>
        <dbReference type="SAM" id="Phobius"/>
    </source>
</evidence>
<accession>A0A4R1HBY1</accession>
<sequence length="634" mass="70897">MIKKIDNKLLAITHDLAMIPVAWIGAYWLRFNLGSIPETYLSAAFTSLIVVVLVQGIAFRYFGLYRGVWRFASIPDLIRISKAVLVGMAFSAIVIFLMTRMEGVPRSVFPLYGLLLTTLLGSSRLLVRWSKDHHIYRKDGQRVLIVGAGKAGEMLVRDLLRSRDELYYVVGFVDDSIRKHGQEIHGVRVLGACDEITDFTERLNIDLIVLALPSATSAQMRRLVRLCDKTEIPVRTLPPMDRLMSGQVILNQLREVSIDDLLGREPVRLDWQAIKSELRGRIVLVSGSGGSIGSELCRQIARLEPSRLILLDNSEFNLYSIEMEMQKHFPGLEINRCLNDVVDRPAIEKIFEQFQPEIVFHAAAYKHVPMLEDQIREAARNNVLGTRVMAEMADLYGSEAFVMISTDKAVNPANVMGTSKRAAEIFCQNLNQRSRTRFVTVRFGNVLGSAGSVVPLFKQQIEAGGPVTVTHREITRYFMTIPEACQLILQASIMGAGGEIFVLDMGESVKITFLAEQMIRLSGKVPGEDIDIIYTGLRPGEKLYEELFHEKEALQSTPHDKILLARYREFDWQCLSGILDGMAIACNDCNEDTLRSLLAELVPEWSGYDAGESQPVDLAKGDASSPGPESPILH</sequence>
<dbReference type="InterPro" id="IPR036291">
    <property type="entry name" value="NAD(P)-bd_dom_sf"/>
</dbReference>
<evidence type="ECO:0000259" key="4">
    <source>
        <dbReference type="Pfam" id="PF02719"/>
    </source>
</evidence>
<keyword evidence="3" id="KW-0812">Transmembrane</keyword>
<organism evidence="5 6">
    <name type="scientific">Thiogranum longum</name>
    <dbReference type="NCBI Taxonomy" id="1537524"/>
    <lineage>
        <taxon>Bacteria</taxon>
        <taxon>Pseudomonadati</taxon>
        <taxon>Pseudomonadota</taxon>
        <taxon>Gammaproteobacteria</taxon>
        <taxon>Chromatiales</taxon>
        <taxon>Ectothiorhodospiraceae</taxon>
        <taxon>Thiogranum</taxon>
    </lineage>
</organism>
<dbReference type="Pfam" id="PF13727">
    <property type="entry name" value="CoA_binding_3"/>
    <property type="match status" value="1"/>
</dbReference>
<dbReference type="OrthoDB" id="9803111at2"/>
<feature type="domain" description="Polysaccharide biosynthesis protein CapD-like" evidence="4">
    <location>
        <begin position="283"/>
        <end position="565"/>
    </location>
</feature>
<protein>
    <submittedName>
        <fullName evidence="5">FlaA1/EpsC-like NDP-sugar epimerase</fullName>
    </submittedName>
</protein>
<gene>
    <name evidence="5" type="ORF">DFR30_1370</name>
</gene>
<dbReference type="Gene3D" id="3.40.50.720">
    <property type="entry name" value="NAD(P)-binding Rossmann-like Domain"/>
    <property type="match status" value="2"/>
</dbReference>
<reference evidence="5 6" key="1">
    <citation type="submission" date="2019-03" db="EMBL/GenBank/DDBJ databases">
        <title>Genomic Encyclopedia of Type Strains, Phase IV (KMG-IV): sequencing the most valuable type-strain genomes for metagenomic binning, comparative biology and taxonomic classification.</title>
        <authorList>
            <person name="Goeker M."/>
        </authorList>
    </citation>
    <scope>NUCLEOTIDE SEQUENCE [LARGE SCALE GENOMIC DNA]</scope>
    <source>
        <strain evidence="5 6">DSM 19610</strain>
    </source>
</reference>
<feature type="transmembrane region" description="Helical" evidence="3">
    <location>
        <begin position="40"/>
        <end position="62"/>
    </location>
</feature>
<name>A0A4R1HBY1_9GAMM</name>